<feature type="domain" description="Polysaccharide biosynthesis protein CapD-like" evidence="2">
    <location>
        <begin position="41"/>
        <end position="321"/>
    </location>
</feature>
<dbReference type="AlphaFoldDB" id="A0A4Q9FQA8"/>
<evidence type="ECO:0000256" key="1">
    <source>
        <dbReference type="ARBA" id="ARBA00007430"/>
    </source>
</evidence>
<dbReference type="InterPro" id="IPR003869">
    <property type="entry name" value="Polysac_CapD-like"/>
</dbReference>
<dbReference type="Proteomes" id="UP000292372">
    <property type="component" value="Unassembled WGS sequence"/>
</dbReference>
<comment type="similarity">
    <text evidence="1">Belongs to the polysaccharide synthase family.</text>
</comment>
<organism evidence="3 4">
    <name type="scientific">Hyunsoonleella pacifica</name>
    <dbReference type="NCBI Taxonomy" id="1080224"/>
    <lineage>
        <taxon>Bacteria</taxon>
        <taxon>Pseudomonadati</taxon>
        <taxon>Bacteroidota</taxon>
        <taxon>Flavobacteriia</taxon>
        <taxon>Flavobacteriales</taxon>
        <taxon>Flavobacteriaceae</taxon>
    </lineage>
</organism>
<sequence>MKMDIEVFKRIKGLIEACGLLSEGKITVNTSSNYDFSEETILITGAAGSIGSGLVKKLLSSQFKKLILVDNAETPLFFLKQGITNNQSNNIKFILGDIRNKPQMSHIFKLYKPTLIFHTAAYKHVALVEDNPYEAVKTNIFATQLLSQLALEYSSKRFIFISTDKAVNPVGVMGMTKSIAEKYLTNLNNSSTYTKFVSARFGNIFGSNGSVVPLFIKQLKKGEQIAITDKEVSRLFIDMNEACSLILELAKLNIKNHSKVSFDMGKPIKIVDLAKALISILKPKHETLINVTKLHPGEKLHESIVASNESLISSGNEKIFFLIDNNHITKDLDIKRLDSINNDTSLDMIKSLLMEICGT</sequence>
<dbReference type="OrthoDB" id="9803111at2"/>
<dbReference type="EMBL" id="SIRS01000002">
    <property type="protein sequence ID" value="TBN17685.1"/>
    <property type="molecule type" value="Genomic_DNA"/>
</dbReference>
<reference evidence="3 4" key="1">
    <citation type="journal article" date="2015" name="Int. J. Syst. Evol. Microbiol.">
        <title>Hyunsoonleella pacifica sp. nov., isolated from seawater of South Pacific Gyre.</title>
        <authorList>
            <person name="Gao X."/>
            <person name="Zhang Z."/>
            <person name="Dai X."/>
            <person name="Zhang X.H."/>
        </authorList>
    </citation>
    <scope>NUCLEOTIDE SEQUENCE [LARGE SCALE GENOMIC DNA]</scope>
    <source>
        <strain evidence="3 4">SW033</strain>
    </source>
</reference>
<evidence type="ECO:0000259" key="2">
    <source>
        <dbReference type="Pfam" id="PF02719"/>
    </source>
</evidence>
<accession>A0A4Q9FQA8</accession>
<comment type="caution">
    <text evidence="3">The sequence shown here is derived from an EMBL/GenBank/DDBJ whole genome shotgun (WGS) entry which is preliminary data.</text>
</comment>
<evidence type="ECO:0000313" key="4">
    <source>
        <dbReference type="Proteomes" id="UP000292372"/>
    </source>
</evidence>
<evidence type="ECO:0000313" key="3">
    <source>
        <dbReference type="EMBL" id="TBN17685.1"/>
    </source>
</evidence>
<dbReference type="InterPro" id="IPR051203">
    <property type="entry name" value="Polysaccharide_Synthase-Rel"/>
</dbReference>
<dbReference type="Pfam" id="PF02719">
    <property type="entry name" value="Polysacc_synt_2"/>
    <property type="match status" value="1"/>
</dbReference>
<keyword evidence="4" id="KW-1185">Reference proteome</keyword>
<dbReference type="Gene3D" id="3.40.50.720">
    <property type="entry name" value="NAD(P)-binding Rossmann-like Domain"/>
    <property type="match status" value="1"/>
</dbReference>
<dbReference type="SUPFAM" id="SSF51735">
    <property type="entry name" value="NAD(P)-binding Rossmann-fold domains"/>
    <property type="match status" value="1"/>
</dbReference>
<dbReference type="PANTHER" id="PTHR43318">
    <property type="entry name" value="UDP-N-ACETYLGLUCOSAMINE 4,6-DEHYDRATASE"/>
    <property type="match status" value="1"/>
</dbReference>
<gene>
    <name evidence="3" type="ORF">EYD46_05040</name>
</gene>
<dbReference type="PANTHER" id="PTHR43318:SF1">
    <property type="entry name" value="POLYSACCHARIDE BIOSYNTHESIS PROTEIN EPSC-RELATED"/>
    <property type="match status" value="1"/>
</dbReference>
<protein>
    <submittedName>
        <fullName evidence="3">SDR family NAD(P)-dependent oxidoreductase</fullName>
    </submittedName>
</protein>
<dbReference type="InterPro" id="IPR036291">
    <property type="entry name" value="NAD(P)-bd_dom_sf"/>
</dbReference>
<proteinExistence type="inferred from homology"/>
<dbReference type="CDD" id="cd05237">
    <property type="entry name" value="UDP_invert_4-6DH_SDR_e"/>
    <property type="match status" value="1"/>
</dbReference>
<name>A0A4Q9FQA8_9FLAO</name>